<keyword evidence="1" id="KW-0472">Membrane</keyword>
<keyword evidence="1" id="KW-1133">Transmembrane helix</keyword>
<keyword evidence="1" id="KW-0812">Transmembrane</keyword>
<dbReference type="EMBL" id="GBRH01213979">
    <property type="protein sequence ID" value="JAD83916.1"/>
    <property type="molecule type" value="Transcribed_RNA"/>
</dbReference>
<dbReference type="AlphaFoldDB" id="A0A0A9D7Y3"/>
<reference evidence="2" key="2">
    <citation type="journal article" date="2015" name="Data Brief">
        <title>Shoot transcriptome of the giant reed, Arundo donax.</title>
        <authorList>
            <person name="Barrero R.A."/>
            <person name="Guerrero F.D."/>
            <person name="Moolhuijzen P."/>
            <person name="Goolsby J.A."/>
            <person name="Tidwell J."/>
            <person name="Bellgard S.E."/>
            <person name="Bellgard M.I."/>
        </authorList>
    </citation>
    <scope>NUCLEOTIDE SEQUENCE</scope>
    <source>
        <tissue evidence="2">Shoot tissue taken approximately 20 cm above the soil surface</tissue>
    </source>
</reference>
<name>A0A0A9D7Y3_ARUDO</name>
<sequence length="70" mass="7603">MLNNLSGVMCNGACNVFVDAWQSLCDFSGLCAQKCTNFMFPHLFLCDTSAQPISGLVAALFLVYLSSLIF</sequence>
<evidence type="ECO:0000313" key="2">
    <source>
        <dbReference type="EMBL" id="JAD83916.1"/>
    </source>
</evidence>
<proteinExistence type="predicted"/>
<accession>A0A0A9D7Y3</accession>
<protein>
    <submittedName>
        <fullName evidence="2">Uncharacterized protein</fullName>
    </submittedName>
</protein>
<evidence type="ECO:0000256" key="1">
    <source>
        <dbReference type="SAM" id="Phobius"/>
    </source>
</evidence>
<organism evidence="2">
    <name type="scientific">Arundo donax</name>
    <name type="common">Giant reed</name>
    <name type="synonym">Donax arundinaceus</name>
    <dbReference type="NCBI Taxonomy" id="35708"/>
    <lineage>
        <taxon>Eukaryota</taxon>
        <taxon>Viridiplantae</taxon>
        <taxon>Streptophyta</taxon>
        <taxon>Embryophyta</taxon>
        <taxon>Tracheophyta</taxon>
        <taxon>Spermatophyta</taxon>
        <taxon>Magnoliopsida</taxon>
        <taxon>Liliopsida</taxon>
        <taxon>Poales</taxon>
        <taxon>Poaceae</taxon>
        <taxon>PACMAD clade</taxon>
        <taxon>Arundinoideae</taxon>
        <taxon>Arundineae</taxon>
        <taxon>Arundo</taxon>
    </lineage>
</organism>
<reference evidence="2" key="1">
    <citation type="submission" date="2014-09" db="EMBL/GenBank/DDBJ databases">
        <authorList>
            <person name="Magalhaes I.L.F."/>
            <person name="Oliveira U."/>
            <person name="Santos F.R."/>
            <person name="Vidigal T.H.D.A."/>
            <person name="Brescovit A.D."/>
            <person name="Santos A.J."/>
        </authorList>
    </citation>
    <scope>NUCLEOTIDE SEQUENCE</scope>
    <source>
        <tissue evidence="2">Shoot tissue taken approximately 20 cm above the soil surface</tissue>
    </source>
</reference>
<feature type="transmembrane region" description="Helical" evidence="1">
    <location>
        <begin position="49"/>
        <end position="69"/>
    </location>
</feature>